<name>A0ABX3URZ5_9GAMM</name>
<dbReference type="RefSeq" id="WP_048784224.1">
    <property type="nucleotide sequence ID" value="NZ_CAURGX010000020.1"/>
</dbReference>
<dbReference type="EMBL" id="MLJJ01000016">
    <property type="protein sequence ID" value="ORM99097.1"/>
    <property type="molecule type" value="Genomic_DNA"/>
</dbReference>
<proteinExistence type="predicted"/>
<evidence type="ECO:0000313" key="1">
    <source>
        <dbReference type="EMBL" id="ORM99097.1"/>
    </source>
</evidence>
<accession>A0ABX3URZ5</accession>
<evidence type="ECO:0000313" key="2">
    <source>
        <dbReference type="Proteomes" id="UP000193785"/>
    </source>
</evidence>
<reference evidence="1 2" key="1">
    <citation type="journal article" date="2017" name="Antonie Van Leeuwenhoek">
        <title>Phylogenomic resolution of the bacterial genus Pantoea and its relationship with Erwinia and Tatumella.</title>
        <authorList>
            <person name="Palmer M."/>
            <person name="Steenkamp E.T."/>
            <person name="Coetzee M.P."/>
            <person name="Chan W.Y."/>
            <person name="van Zyl E."/>
            <person name="De Maayer P."/>
            <person name="Coutinho T.A."/>
            <person name="Blom J."/>
            <person name="Smits T.H."/>
            <person name="Duffy B."/>
            <person name="Venter S.N."/>
        </authorList>
    </citation>
    <scope>NUCLEOTIDE SEQUENCE [LARGE SCALE GENOMIC DNA]</scope>
    <source>
        <strain evidence="1 2">LMG 5345</strain>
    </source>
</reference>
<sequence>MNKPRRNRTKTVQFTFKQHYLGRQFLKLFSKDANKVYVKIVDKNGVVKQKSVNDQVFYSKKVWDESTEALMKGIEDAFKKEIDKALNSNTDFNFGKITDYYLMWNIRGRLANDRPESVNFRIIGSRLSFKEQDTLEQKGYYFMKPDGTMHDDMFRGLTFKMELNKLNIIFKDRTWGLVKSPKENFILPDFWNVNLWEKELTWIIPITRNMAFVAEHENGVVTQQNASRINDFSMTHCNKFCVIYS</sequence>
<evidence type="ECO:0008006" key="3">
    <source>
        <dbReference type="Google" id="ProtNLM"/>
    </source>
</evidence>
<protein>
    <recommendedName>
        <fullName evidence="3">DUF4238 domain-containing protein</fullName>
    </recommendedName>
</protein>
<keyword evidence="2" id="KW-1185">Reference proteome</keyword>
<gene>
    <name evidence="1" type="ORF">HA46_10695</name>
</gene>
<organism evidence="1 2">
    <name type="scientific">Pantoea septica</name>
    <dbReference type="NCBI Taxonomy" id="472695"/>
    <lineage>
        <taxon>Bacteria</taxon>
        <taxon>Pseudomonadati</taxon>
        <taxon>Pseudomonadota</taxon>
        <taxon>Gammaproteobacteria</taxon>
        <taxon>Enterobacterales</taxon>
        <taxon>Erwiniaceae</taxon>
        <taxon>Pantoea</taxon>
    </lineage>
</organism>
<comment type="caution">
    <text evidence="1">The sequence shown here is derived from an EMBL/GenBank/DDBJ whole genome shotgun (WGS) entry which is preliminary data.</text>
</comment>
<dbReference type="Proteomes" id="UP000193785">
    <property type="component" value="Unassembled WGS sequence"/>
</dbReference>